<evidence type="ECO:0000259" key="5">
    <source>
        <dbReference type="Pfam" id="PF13802"/>
    </source>
</evidence>
<dbReference type="InterPro" id="IPR025887">
    <property type="entry name" value="Glyco_hydro_31_N_dom"/>
</dbReference>
<sequence>MIRHRPFGSGHAYQASIDQRVPAHPLIGSSVNLGVAAAASVTAVHCEWDGSVLPLVRDLGPAGPVAGAEGHLASAAAGHRGRSVRWSFDSPPLPAGRAVRYRFVATDGTTTRRTRWFTVAGAHWSPTGGTLSTHGTSRIVPESVAWLTDGDRVCKVRFALRLAAAEHVVGFGERFDRLDQRGHSIDATVFEQYKGQGAAGRTYLPMPFAHVLGGTGWAFHVDTAERTWFNIDASHGQPSLNTTAQTSLDVDDNHGQPSSEAADRTPVDVDASLGQPSPEAAAPDFVHVDTNHGQPSLNTTAQTSLDVDDSHGQASSDAFGRTSVDVDGSRGLASSTVAGRTSVDVDGNHGRVSVGAAGQAFVDVDGNRGQVSVAGTGMIFVEADVVDGRLDVHFFDGSPGDNLARWLDAVGKPERLPDWVFKLWASGNEWNTQARVTAEMELHRKHDIPVGVVVIEAWSDESTFVAFRDAEYEIHDDGRPHRLADFTFRPDGAWPDPKGMVDALHDEDVRVVLWQIPLQKMRPHPSGQAAADAATMVREGYGVREGDGRPYRNRGWWFPLALMPDFTNPEARDWWLAKRRYLVDEVGIDGFKTDGGEHAWGHDLRYFDGSVGASGNNRFPVEYAAAYGDLLRSSGKAPVTFSRAGFTGSQAHGVFWAGDEDSTWEAMRSSLRAGLTAAACGIVYWGWDLAGFSGPVPDAELYLRATALSAFLPIMQYHSEFNHHRMPSRDRTPWNIADQTGDPQVLTTFRRYSHLRERLVPYLAEQAARAIDTGWPLLRATALAHPSTPGVWDHPYDYLLGDDLFVAPVLEPGASSRTALLPPGRWTDLRTGETTEGGRTVTVDAPLEEIPVWCRADSYTRHRDLLT</sequence>
<dbReference type="InterPro" id="IPR048395">
    <property type="entry name" value="Glyco_hydro_31_C"/>
</dbReference>
<feature type="domain" description="Glycosyl hydrolase family 31 C-terminal" evidence="6">
    <location>
        <begin position="774"/>
        <end position="858"/>
    </location>
</feature>
<organism evidence="8 9">
    <name type="scientific">Dactylosporangium vinaceum</name>
    <dbReference type="NCBI Taxonomy" id="53362"/>
    <lineage>
        <taxon>Bacteria</taxon>
        <taxon>Bacillati</taxon>
        <taxon>Actinomycetota</taxon>
        <taxon>Actinomycetes</taxon>
        <taxon>Micromonosporales</taxon>
        <taxon>Micromonosporaceae</taxon>
        <taxon>Dactylosporangium</taxon>
    </lineage>
</organism>
<dbReference type="PANTHER" id="PTHR43863:SF2">
    <property type="entry name" value="MALTASE-GLUCOAMYLASE"/>
    <property type="match status" value="1"/>
</dbReference>
<dbReference type="Gene3D" id="2.60.40.10">
    <property type="entry name" value="Immunoglobulins"/>
    <property type="match status" value="1"/>
</dbReference>
<dbReference type="InterPro" id="IPR017853">
    <property type="entry name" value="GH"/>
</dbReference>
<feature type="domain" description="Glycoside hydrolase family 31 N-terminal" evidence="5">
    <location>
        <begin position="155"/>
        <end position="229"/>
    </location>
</feature>
<dbReference type="SUPFAM" id="SSF51445">
    <property type="entry name" value="(Trans)glycosidases"/>
    <property type="match status" value="1"/>
</dbReference>
<comment type="similarity">
    <text evidence="1 2">Belongs to the glycosyl hydrolase 31 family.</text>
</comment>
<feature type="domain" description="Glycoside hydrolase family 31 TIM barrel" evidence="4">
    <location>
        <begin position="415"/>
        <end position="764"/>
    </location>
</feature>
<dbReference type="EMBL" id="JBHMCA010000063">
    <property type="protein sequence ID" value="MFB9449094.1"/>
    <property type="molecule type" value="Genomic_DNA"/>
</dbReference>
<dbReference type="InterPro" id="IPR000322">
    <property type="entry name" value="Glyco_hydro_31_TIM"/>
</dbReference>
<feature type="region of interest" description="Disordered" evidence="3">
    <location>
        <begin position="240"/>
        <end position="330"/>
    </location>
</feature>
<dbReference type="SUPFAM" id="SSF74650">
    <property type="entry name" value="Galactose mutarotase-like"/>
    <property type="match status" value="1"/>
</dbReference>
<dbReference type="Pfam" id="PF13802">
    <property type="entry name" value="Gal_mutarotas_2"/>
    <property type="match status" value="1"/>
</dbReference>
<protein>
    <submittedName>
        <fullName evidence="8">TIM-barrel domain-containing protein</fullName>
    </submittedName>
</protein>
<dbReference type="InterPro" id="IPR048488">
    <property type="entry name" value="AIMA-like_N"/>
</dbReference>
<dbReference type="CDD" id="cd14752">
    <property type="entry name" value="GH31_N"/>
    <property type="match status" value="1"/>
</dbReference>
<accession>A0ABV5MJU2</accession>
<dbReference type="Pfam" id="PF01055">
    <property type="entry name" value="Glyco_hydro_31_2nd"/>
    <property type="match status" value="1"/>
</dbReference>
<dbReference type="Gene3D" id="2.60.40.1180">
    <property type="entry name" value="Golgi alpha-mannosidase II"/>
    <property type="match status" value="1"/>
</dbReference>
<dbReference type="Gene3D" id="2.60.40.1760">
    <property type="entry name" value="glycosyl hydrolase (family 31)"/>
    <property type="match status" value="1"/>
</dbReference>
<dbReference type="Pfam" id="PF21568">
    <property type="entry name" value="AIMA-like_N"/>
    <property type="match status" value="1"/>
</dbReference>
<dbReference type="CDD" id="cd06597">
    <property type="entry name" value="GH31_transferase_CtsY"/>
    <property type="match status" value="1"/>
</dbReference>
<keyword evidence="2" id="KW-0326">Glycosidase</keyword>
<comment type="caution">
    <text evidence="8">The sequence shown here is derived from an EMBL/GenBank/DDBJ whole genome shotgun (WGS) entry which is preliminary data.</text>
</comment>
<evidence type="ECO:0000313" key="8">
    <source>
        <dbReference type="EMBL" id="MFB9449094.1"/>
    </source>
</evidence>
<dbReference type="Proteomes" id="UP001589608">
    <property type="component" value="Unassembled WGS sequence"/>
</dbReference>
<dbReference type="PANTHER" id="PTHR43863">
    <property type="entry name" value="HYDROLASE, PUTATIVE (AFU_ORTHOLOGUE AFUA_1G03140)-RELATED"/>
    <property type="match status" value="1"/>
</dbReference>
<feature type="compositionally biased region" description="Polar residues" evidence="3">
    <location>
        <begin position="291"/>
        <end position="305"/>
    </location>
</feature>
<dbReference type="InterPro" id="IPR013780">
    <property type="entry name" value="Glyco_hydro_b"/>
</dbReference>
<dbReference type="InterPro" id="IPR051816">
    <property type="entry name" value="Glycosyl_Hydrolase_31"/>
</dbReference>
<evidence type="ECO:0000313" key="9">
    <source>
        <dbReference type="Proteomes" id="UP001589608"/>
    </source>
</evidence>
<keyword evidence="2" id="KW-0378">Hydrolase</keyword>
<name>A0ABV5MJU2_9ACTN</name>
<dbReference type="Pfam" id="PF21365">
    <property type="entry name" value="Glyco_hydro_31_3rd"/>
    <property type="match status" value="1"/>
</dbReference>
<evidence type="ECO:0000256" key="1">
    <source>
        <dbReference type="ARBA" id="ARBA00007806"/>
    </source>
</evidence>
<feature type="domain" description="1,3-alpha-isomaltosidase-like N-terminal" evidence="7">
    <location>
        <begin position="8"/>
        <end position="105"/>
    </location>
</feature>
<gene>
    <name evidence="8" type="ORF">ACFFTR_38965</name>
</gene>
<keyword evidence="9" id="KW-1185">Reference proteome</keyword>
<dbReference type="InterPro" id="IPR011013">
    <property type="entry name" value="Gal_mutarotase_sf_dom"/>
</dbReference>
<dbReference type="RefSeq" id="WP_223092770.1">
    <property type="nucleotide sequence ID" value="NZ_CP061913.1"/>
</dbReference>
<evidence type="ECO:0000259" key="6">
    <source>
        <dbReference type="Pfam" id="PF21365"/>
    </source>
</evidence>
<dbReference type="SUPFAM" id="SSF51011">
    <property type="entry name" value="Glycosyl hydrolase domain"/>
    <property type="match status" value="1"/>
</dbReference>
<reference evidence="8 9" key="1">
    <citation type="submission" date="2024-09" db="EMBL/GenBank/DDBJ databases">
        <authorList>
            <person name="Sun Q."/>
            <person name="Mori K."/>
        </authorList>
    </citation>
    <scope>NUCLEOTIDE SEQUENCE [LARGE SCALE GENOMIC DNA]</scope>
    <source>
        <strain evidence="8 9">JCM 3307</strain>
    </source>
</reference>
<evidence type="ECO:0000259" key="4">
    <source>
        <dbReference type="Pfam" id="PF01055"/>
    </source>
</evidence>
<dbReference type="Gene3D" id="3.20.20.80">
    <property type="entry name" value="Glycosidases"/>
    <property type="match status" value="1"/>
</dbReference>
<evidence type="ECO:0000259" key="7">
    <source>
        <dbReference type="Pfam" id="PF21568"/>
    </source>
</evidence>
<evidence type="ECO:0000256" key="3">
    <source>
        <dbReference type="SAM" id="MobiDB-lite"/>
    </source>
</evidence>
<evidence type="ECO:0000256" key="2">
    <source>
        <dbReference type="RuleBase" id="RU361185"/>
    </source>
</evidence>
<dbReference type="InterPro" id="IPR013783">
    <property type="entry name" value="Ig-like_fold"/>
</dbReference>
<proteinExistence type="inferred from homology"/>